<comment type="similarity">
    <text evidence="2 6">Belongs to the drug/metabolite transporter (DMT) superfamily. Plant drug/metabolite exporter (P-DME) (TC 2.A.7.4) family.</text>
</comment>
<feature type="transmembrane region" description="Helical" evidence="6">
    <location>
        <begin position="42"/>
        <end position="63"/>
    </location>
</feature>
<evidence type="ECO:0000256" key="3">
    <source>
        <dbReference type="ARBA" id="ARBA00022692"/>
    </source>
</evidence>
<evidence type="ECO:0000256" key="6">
    <source>
        <dbReference type="RuleBase" id="RU363077"/>
    </source>
</evidence>
<dbReference type="AlphaFoldDB" id="A0AB40AJZ4"/>
<feature type="transmembrane region" description="Helical" evidence="6">
    <location>
        <begin position="162"/>
        <end position="182"/>
    </location>
</feature>
<dbReference type="GO" id="GO:0022857">
    <property type="term" value="F:transmembrane transporter activity"/>
    <property type="evidence" value="ECO:0007669"/>
    <property type="project" value="InterPro"/>
</dbReference>
<evidence type="ECO:0000313" key="9">
    <source>
        <dbReference type="RefSeq" id="XP_039115311.1"/>
    </source>
</evidence>
<dbReference type="RefSeq" id="XP_039115311.1">
    <property type="nucleotide sequence ID" value="XM_039259377.1"/>
</dbReference>
<keyword evidence="4 6" id="KW-1133">Transmembrane helix</keyword>
<organism evidence="8 9">
    <name type="scientific">Dioscorea cayennensis subsp. rotundata</name>
    <name type="common">White Guinea yam</name>
    <name type="synonym">Dioscorea rotundata</name>
    <dbReference type="NCBI Taxonomy" id="55577"/>
    <lineage>
        <taxon>Eukaryota</taxon>
        <taxon>Viridiplantae</taxon>
        <taxon>Streptophyta</taxon>
        <taxon>Embryophyta</taxon>
        <taxon>Tracheophyta</taxon>
        <taxon>Spermatophyta</taxon>
        <taxon>Magnoliopsida</taxon>
        <taxon>Liliopsida</taxon>
        <taxon>Dioscoreales</taxon>
        <taxon>Dioscoreaceae</taxon>
        <taxon>Dioscorea</taxon>
    </lineage>
</organism>
<dbReference type="InterPro" id="IPR037185">
    <property type="entry name" value="EmrE-like"/>
</dbReference>
<evidence type="ECO:0000259" key="7">
    <source>
        <dbReference type="Pfam" id="PF00892"/>
    </source>
</evidence>
<feature type="transmembrane region" description="Helical" evidence="6">
    <location>
        <begin position="266"/>
        <end position="287"/>
    </location>
</feature>
<reference evidence="9" key="1">
    <citation type="submission" date="2025-08" db="UniProtKB">
        <authorList>
            <consortium name="RefSeq"/>
        </authorList>
    </citation>
    <scope>IDENTIFICATION</scope>
</reference>
<keyword evidence="8" id="KW-1185">Reference proteome</keyword>
<dbReference type="Pfam" id="PF00892">
    <property type="entry name" value="EamA"/>
    <property type="match status" value="2"/>
</dbReference>
<feature type="transmembrane region" description="Helical" evidence="6">
    <location>
        <begin position="129"/>
        <end position="150"/>
    </location>
</feature>
<feature type="domain" description="EamA" evidence="7">
    <location>
        <begin position="204"/>
        <end position="342"/>
    </location>
</feature>
<keyword evidence="3 6" id="KW-0812">Transmembrane</keyword>
<proteinExistence type="inferred from homology"/>
<dbReference type="PANTHER" id="PTHR31218">
    <property type="entry name" value="WAT1-RELATED PROTEIN"/>
    <property type="match status" value="1"/>
</dbReference>
<dbReference type="InterPro" id="IPR000620">
    <property type="entry name" value="EamA_dom"/>
</dbReference>
<dbReference type="GO" id="GO:0016020">
    <property type="term" value="C:membrane"/>
    <property type="evidence" value="ECO:0007669"/>
    <property type="project" value="UniProtKB-SubCell"/>
</dbReference>
<dbReference type="InterPro" id="IPR030184">
    <property type="entry name" value="WAT1-related"/>
</dbReference>
<keyword evidence="5 6" id="KW-0472">Membrane</keyword>
<evidence type="ECO:0000313" key="8">
    <source>
        <dbReference type="Proteomes" id="UP001515500"/>
    </source>
</evidence>
<gene>
    <name evidence="9" type="primary">LOC120250550</name>
</gene>
<evidence type="ECO:0000256" key="2">
    <source>
        <dbReference type="ARBA" id="ARBA00007635"/>
    </source>
</evidence>
<feature type="transmembrane region" description="Helical" evidence="6">
    <location>
        <begin position="234"/>
        <end position="254"/>
    </location>
</feature>
<protein>
    <recommendedName>
        <fullName evidence="6">WAT1-related protein</fullName>
    </recommendedName>
</protein>
<comment type="subcellular location">
    <subcellularLocation>
        <location evidence="1 6">Membrane</location>
        <topology evidence="1 6">Multi-pass membrane protein</topology>
    </subcellularLocation>
</comment>
<feature type="domain" description="EamA" evidence="7">
    <location>
        <begin position="44"/>
        <end position="180"/>
    </location>
</feature>
<feature type="transmembrane region" description="Helical" evidence="6">
    <location>
        <begin position="103"/>
        <end position="123"/>
    </location>
</feature>
<feature type="transmembrane region" description="Helical" evidence="6">
    <location>
        <begin position="202"/>
        <end position="222"/>
    </location>
</feature>
<dbReference type="SUPFAM" id="SSF103481">
    <property type="entry name" value="Multidrug resistance efflux transporter EmrE"/>
    <property type="match status" value="2"/>
</dbReference>
<sequence length="376" mass="41810">MPVPCFLLGRVCTPPTYADMSGSQERMCTFQWRVALNKTQPYSLMVLLQLGFAGLHLLSVFTLKHGMNHYVLIVYRNIIATLVMLPLALWFERNMRPKMTKGIFLKIFLLALLSVLDQNFYYLGAKDTSANFVASFNLVPVLTFIINILLRNEKIKIKNVRSWLKIIGVVVITGGSLVMILYKGKTLGSLGTRASTNIERHQLFGTFMLLLSCLCGASFSTLQDHVLKSYSTELSLSTFICLFSVIISGVTTSIVKPNPSAWKIGWNLRLVSIIYSGVICSGIAYYLQGVVIKKKGAVFSSAFSPLRMLIVDVLDPTVLAEAITLARIIGAVIMIIGLFLLLWGKMIDEKSKLEREEGVIDLPIVVPMRTSTVNPM</sequence>
<accession>A0AB40AJZ4</accession>
<evidence type="ECO:0000256" key="5">
    <source>
        <dbReference type="ARBA" id="ARBA00023136"/>
    </source>
</evidence>
<evidence type="ECO:0000256" key="4">
    <source>
        <dbReference type="ARBA" id="ARBA00022989"/>
    </source>
</evidence>
<evidence type="ECO:0000256" key="1">
    <source>
        <dbReference type="ARBA" id="ARBA00004141"/>
    </source>
</evidence>
<feature type="transmembrane region" description="Helical" evidence="6">
    <location>
        <begin position="325"/>
        <end position="343"/>
    </location>
</feature>
<dbReference type="Proteomes" id="UP001515500">
    <property type="component" value="Chromosome 19"/>
</dbReference>
<dbReference type="GeneID" id="120250550"/>
<feature type="transmembrane region" description="Helical" evidence="6">
    <location>
        <begin position="69"/>
        <end position="91"/>
    </location>
</feature>
<name>A0AB40AJZ4_DIOCR</name>